<dbReference type="Proteomes" id="UP000078555">
    <property type="component" value="Unassembled WGS sequence"/>
</dbReference>
<dbReference type="EMBL" id="FLRD01000979">
    <property type="protein sequence ID" value="SBT56036.1"/>
    <property type="molecule type" value="Genomic_DNA"/>
</dbReference>
<dbReference type="AlphaFoldDB" id="A0A1A9AIQ1"/>
<organism evidence="2 5">
    <name type="scientific">Plasmodium ovale wallikeri</name>
    <dbReference type="NCBI Taxonomy" id="864142"/>
    <lineage>
        <taxon>Eukaryota</taxon>
        <taxon>Sar</taxon>
        <taxon>Alveolata</taxon>
        <taxon>Apicomplexa</taxon>
        <taxon>Aconoidasida</taxon>
        <taxon>Haemosporida</taxon>
        <taxon>Plasmodiidae</taxon>
        <taxon>Plasmodium</taxon>
        <taxon>Plasmodium (Plasmodium)</taxon>
    </lineage>
</organism>
<protein>
    <submittedName>
        <fullName evidence="2">PIR Superfamily Protein</fullName>
    </submittedName>
</protein>
<keyword evidence="1" id="KW-0812">Transmembrane</keyword>
<dbReference type="Proteomes" id="UP000078550">
    <property type="component" value="Unassembled WGS sequence"/>
</dbReference>
<sequence length="336" mass="39361">MVQSVRFTCDFKEEILPSSLFIQSLYRNKNFEKHVAQIEEKKSGNIYQEIISTIDEQFEKIYEEIPNSYSRDEESKCCRNINYYFDLLYSIIKSPAELSKSIPNNLISQIETKWKNVPSISNVNKCKGETDLDSIRRRCILKHLQDLKIDKNFILSFPQGYEKYLREKWKNIIGYINPYNNLYIKIENNFMGIIEPYSHFLESSDFICDTELDDISIDDITISTNWDNLMNSVSLEKFTPKGTDKGCYNKNYIKILKNKASSIQRINNILSSGIIILGLSLILILIFRFTPLRSLLRGYTKKKVEVDENINEEVTSELYDDSENERTFISYHSVSH</sequence>
<dbReference type="EMBL" id="FLRE01002758">
    <property type="protein sequence ID" value="SBT59005.1"/>
    <property type="molecule type" value="Genomic_DNA"/>
</dbReference>
<keyword evidence="5" id="KW-1185">Reference proteome</keyword>
<name>A0A1A9AIQ1_PLAOA</name>
<feature type="transmembrane region" description="Helical" evidence="1">
    <location>
        <begin position="269"/>
        <end position="287"/>
    </location>
</feature>
<evidence type="ECO:0000313" key="2">
    <source>
        <dbReference type="EMBL" id="SBT56036.1"/>
    </source>
</evidence>
<evidence type="ECO:0000313" key="4">
    <source>
        <dbReference type="Proteomes" id="UP000078550"/>
    </source>
</evidence>
<proteinExistence type="predicted"/>
<evidence type="ECO:0000313" key="3">
    <source>
        <dbReference type="EMBL" id="SBT59005.1"/>
    </source>
</evidence>
<reference evidence="2" key="1">
    <citation type="submission" date="2016-05" db="EMBL/GenBank/DDBJ databases">
        <authorList>
            <person name="Lavstsen T."/>
            <person name="Jespersen J.S."/>
        </authorList>
    </citation>
    <scope>NUCLEOTIDE SEQUENCE [LARGE SCALE GENOMIC DNA]</scope>
</reference>
<evidence type="ECO:0000313" key="5">
    <source>
        <dbReference type="Proteomes" id="UP000078555"/>
    </source>
</evidence>
<reference evidence="4 5" key="2">
    <citation type="submission" date="2016-05" db="EMBL/GenBank/DDBJ databases">
        <authorList>
            <person name="Naeem Raeece"/>
        </authorList>
    </citation>
    <scope>NUCLEOTIDE SEQUENCE [LARGE SCALE GENOMIC DNA]</scope>
</reference>
<evidence type="ECO:0000256" key="1">
    <source>
        <dbReference type="SAM" id="Phobius"/>
    </source>
</evidence>
<keyword evidence="1" id="KW-0472">Membrane</keyword>
<accession>A0A1A9AIQ1</accession>
<keyword evidence="1" id="KW-1133">Transmembrane helix</keyword>
<gene>
    <name evidence="2" type="ORF">POVWA1_073940</name>
    <name evidence="3" type="ORF">POVWA2_090390</name>
</gene>